<dbReference type="GO" id="GO:0043856">
    <property type="term" value="F:anti-sigma factor antagonist activity"/>
    <property type="evidence" value="ECO:0007669"/>
    <property type="project" value="InterPro"/>
</dbReference>
<comment type="caution">
    <text evidence="4">The sequence shown here is derived from an EMBL/GenBank/DDBJ whole genome shotgun (WGS) entry which is preliminary data.</text>
</comment>
<evidence type="ECO:0000256" key="2">
    <source>
        <dbReference type="RuleBase" id="RU003749"/>
    </source>
</evidence>
<evidence type="ECO:0000256" key="1">
    <source>
        <dbReference type="ARBA" id="ARBA00009013"/>
    </source>
</evidence>
<evidence type="ECO:0000313" key="4">
    <source>
        <dbReference type="EMBL" id="HIT17799.1"/>
    </source>
</evidence>
<evidence type="ECO:0000259" key="3">
    <source>
        <dbReference type="PROSITE" id="PS50801"/>
    </source>
</evidence>
<protein>
    <recommendedName>
        <fullName evidence="2">Anti-sigma factor antagonist</fullName>
    </recommendedName>
</protein>
<reference evidence="4" key="2">
    <citation type="journal article" date="2021" name="PeerJ">
        <title>Extensive microbial diversity within the chicken gut microbiome revealed by metagenomics and culture.</title>
        <authorList>
            <person name="Gilroy R."/>
            <person name="Ravi A."/>
            <person name="Getino M."/>
            <person name="Pursley I."/>
            <person name="Horton D.L."/>
            <person name="Alikhan N.F."/>
            <person name="Baker D."/>
            <person name="Gharbi K."/>
            <person name="Hall N."/>
            <person name="Watson M."/>
            <person name="Adriaenssens E.M."/>
            <person name="Foster-Nyarko E."/>
            <person name="Jarju S."/>
            <person name="Secka A."/>
            <person name="Antonio M."/>
            <person name="Oren A."/>
            <person name="Chaudhuri R.R."/>
            <person name="La Ragione R."/>
            <person name="Hildebrand F."/>
            <person name="Pallen M.J."/>
        </authorList>
    </citation>
    <scope>NUCLEOTIDE SEQUENCE</scope>
    <source>
        <strain evidence="4">14508</strain>
    </source>
</reference>
<sequence length="119" mass="13551">DDMTSKVSFKVVDSHLIIKFEGELDNMATYQYKTKLCEVIKLNEFEMVIMDLNNVTFIDSSGIGLILGRYNQIQKYGGHLILCGINKHIKKTIQISGIASIIDIYEDSYDQLKQSEVLL</sequence>
<dbReference type="EMBL" id="DVKI01000172">
    <property type="protein sequence ID" value="HIT17799.1"/>
    <property type="molecule type" value="Genomic_DNA"/>
</dbReference>
<dbReference type="PROSITE" id="PS50801">
    <property type="entry name" value="STAS"/>
    <property type="match status" value="1"/>
</dbReference>
<feature type="domain" description="STAS" evidence="3">
    <location>
        <begin position="5"/>
        <end position="115"/>
    </location>
</feature>
<dbReference type="NCBIfam" id="TIGR00377">
    <property type="entry name" value="ant_ant_sig"/>
    <property type="match status" value="1"/>
</dbReference>
<dbReference type="Proteomes" id="UP000886893">
    <property type="component" value="Unassembled WGS sequence"/>
</dbReference>
<dbReference type="Pfam" id="PF01740">
    <property type="entry name" value="STAS"/>
    <property type="match status" value="1"/>
</dbReference>
<dbReference type="SUPFAM" id="SSF52091">
    <property type="entry name" value="SpoIIaa-like"/>
    <property type="match status" value="1"/>
</dbReference>
<dbReference type="PANTHER" id="PTHR33495">
    <property type="entry name" value="ANTI-SIGMA FACTOR ANTAGONIST TM_1081-RELATED-RELATED"/>
    <property type="match status" value="1"/>
</dbReference>
<organism evidence="4 5">
    <name type="scientific">Candidatus Caccosoma faecigallinarum</name>
    <dbReference type="NCBI Taxonomy" id="2840720"/>
    <lineage>
        <taxon>Bacteria</taxon>
        <taxon>Bacillati</taxon>
        <taxon>Bacillota</taxon>
        <taxon>Bacillota incertae sedis</taxon>
        <taxon>Candidatus Caccosoma</taxon>
    </lineage>
</organism>
<gene>
    <name evidence="4" type="ORF">IAD04_05455</name>
</gene>
<accession>A0A9D1KAJ9</accession>
<reference evidence="4" key="1">
    <citation type="submission" date="2020-10" db="EMBL/GenBank/DDBJ databases">
        <authorList>
            <person name="Gilroy R."/>
        </authorList>
    </citation>
    <scope>NUCLEOTIDE SEQUENCE</scope>
    <source>
        <strain evidence="4">14508</strain>
    </source>
</reference>
<feature type="non-terminal residue" evidence="4">
    <location>
        <position position="1"/>
    </location>
</feature>
<dbReference type="InterPro" id="IPR003658">
    <property type="entry name" value="Anti-sigma_ant"/>
</dbReference>
<comment type="similarity">
    <text evidence="1 2">Belongs to the anti-sigma-factor antagonist family.</text>
</comment>
<evidence type="ECO:0000313" key="5">
    <source>
        <dbReference type="Proteomes" id="UP000886893"/>
    </source>
</evidence>
<dbReference type="CDD" id="cd07043">
    <property type="entry name" value="STAS_anti-anti-sigma_factors"/>
    <property type="match status" value="1"/>
</dbReference>
<name>A0A9D1KAJ9_9FIRM</name>
<dbReference type="PANTHER" id="PTHR33495:SF2">
    <property type="entry name" value="ANTI-SIGMA FACTOR ANTAGONIST TM_1081-RELATED"/>
    <property type="match status" value="1"/>
</dbReference>
<dbReference type="InterPro" id="IPR002645">
    <property type="entry name" value="STAS_dom"/>
</dbReference>
<dbReference type="InterPro" id="IPR036513">
    <property type="entry name" value="STAS_dom_sf"/>
</dbReference>
<dbReference type="AlphaFoldDB" id="A0A9D1KAJ9"/>
<proteinExistence type="inferred from homology"/>
<dbReference type="Gene3D" id="3.30.750.24">
    <property type="entry name" value="STAS domain"/>
    <property type="match status" value="1"/>
</dbReference>